<organism evidence="7 8">
    <name type="scientific">Oceanidesulfovibrio indonesiensis</name>
    <dbReference type="NCBI Taxonomy" id="54767"/>
    <lineage>
        <taxon>Bacteria</taxon>
        <taxon>Pseudomonadati</taxon>
        <taxon>Thermodesulfobacteriota</taxon>
        <taxon>Desulfovibrionia</taxon>
        <taxon>Desulfovibrionales</taxon>
        <taxon>Desulfovibrionaceae</taxon>
        <taxon>Oceanidesulfovibrio</taxon>
    </lineage>
</organism>
<dbReference type="PANTHER" id="PTHR37323">
    <property type="entry name" value="GCN5-RELATED N-ACETYLTRANSFERASE"/>
    <property type="match status" value="1"/>
</dbReference>
<sequence>MPAACTRNLLPYHGRSRNMAHEDIFTLDLAKEKSALHKAFISALGKPLERLIGLDSLNAIHKGSAELKPDNEFMSRVLETMDVTYEVPDADMLRIPKKGPVVVVANHPFGAIEGVILGALLKRAREDVKIMGNYLLGLVPELQDMIITVDNFGSADSLKKNIKPLKESIRWLRGGHVLAIFPSGEVSSLDLRKRRIMDPAWNRTVGRIIHRTEAPVLPVFFPGANGPLFHIAGFLHPRLRTALLPRQFIKRQGRCFPVRIGNTIPFKKIEHLERDEELMAYLRLRTYMLKRRVTEEKPSRFKFRLPLPRRGAHKAEKVPPRALEPVIEGKAPELLIEEMNNLPPDNMLVEMNTFRVYKAKAQAIPNILEEIGRLREHTFRQVGEGTGKGIDLDRYDEYYEHLFVWEQEKQELVGAYRIGRTDRIIEQHGIEGLYTSSLFSFKPALFERMGPALEMGRSFVRPEYQRSFAPLLLLWKGIAQYVLLSPDYKVLFGPVSISSDYSPISREMIVRYMRENNWISDLSKLVKPKVPPRLKKMRRHEIREFRNIFKSEEDVSGVITDIEPVVKGIPVLLKQYLKLGGKILAFNVDPDFNYCLDGLIYVDLTQASPRVLSNYMGKDNYINFIEYHMTKSGELEQ</sequence>
<comment type="caution">
    <text evidence="7">The sequence shown here is derived from an EMBL/GenBank/DDBJ whole genome shotgun (WGS) entry which is preliminary data.</text>
</comment>
<evidence type="ECO:0000259" key="6">
    <source>
        <dbReference type="SMART" id="SM00563"/>
    </source>
</evidence>
<gene>
    <name evidence="7" type="ORF">DPQ33_03195</name>
</gene>
<dbReference type="Proteomes" id="UP000448292">
    <property type="component" value="Unassembled WGS sequence"/>
</dbReference>
<name>A0A7M3MJ66_9BACT</name>
<keyword evidence="2" id="KW-0444">Lipid biosynthesis</keyword>
<keyword evidence="3 7" id="KW-0808">Transferase</keyword>
<comment type="pathway">
    <text evidence="1">Lipid metabolism.</text>
</comment>
<evidence type="ECO:0000256" key="4">
    <source>
        <dbReference type="ARBA" id="ARBA00023098"/>
    </source>
</evidence>
<keyword evidence="8" id="KW-1185">Reference proteome</keyword>
<keyword evidence="5 7" id="KW-0012">Acyltransferase</keyword>
<dbReference type="InterPro" id="IPR045746">
    <property type="entry name" value="ACT14924-like_Acyltransf_dom"/>
</dbReference>
<dbReference type="SMART" id="SM00563">
    <property type="entry name" value="PlsC"/>
    <property type="match status" value="1"/>
</dbReference>
<evidence type="ECO:0000256" key="5">
    <source>
        <dbReference type="ARBA" id="ARBA00023315"/>
    </source>
</evidence>
<proteinExistence type="predicted"/>
<dbReference type="Pfam" id="PF19576">
    <property type="entry name" value="Acyltransf_2"/>
    <property type="match status" value="1"/>
</dbReference>
<keyword evidence="4" id="KW-0443">Lipid metabolism</keyword>
<dbReference type="Pfam" id="PF13444">
    <property type="entry name" value="Acetyltransf_5"/>
    <property type="match status" value="1"/>
</dbReference>
<dbReference type="GO" id="GO:0016746">
    <property type="term" value="F:acyltransferase activity"/>
    <property type="evidence" value="ECO:0007669"/>
    <property type="project" value="UniProtKB-KW"/>
</dbReference>
<dbReference type="InterPro" id="IPR016181">
    <property type="entry name" value="Acyl_CoA_acyltransferase"/>
</dbReference>
<dbReference type="SUPFAM" id="SSF55729">
    <property type="entry name" value="Acyl-CoA N-acyltransferases (Nat)"/>
    <property type="match status" value="1"/>
</dbReference>
<evidence type="ECO:0000256" key="1">
    <source>
        <dbReference type="ARBA" id="ARBA00005189"/>
    </source>
</evidence>
<dbReference type="InterPro" id="IPR052351">
    <property type="entry name" value="Ornithine_N-alpha-AT"/>
</dbReference>
<dbReference type="PANTHER" id="PTHR37323:SF1">
    <property type="entry name" value="L-ORNITHINE N(ALPHA)-ACYLTRANSFERASE"/>
    <property type="match status" value="1"/>
</dbReference>
<dbReference type="Gene3D" id="3.40.630.30">
    <property type="match status" value="1"/>
</dbReference>
<dbReference type="AlphaFoldDB" id="A0A7M3MJ66"/>
<dbReference type="EMBL" id="QMIE01000002">
    <property type="protein sequence ID" value="TVM19380.1"/>
    <property type="molecule type" value="Genomic_DNA"/>
</dbReference>
<accession>A0A7M3MJ66</accession>
<dbReference type="InterPro" id="IPR002123">
    <property type="entry name" value="Plipid/glycerol_acylTrfase"/>
</dbReference>
<dbReference type="OrthoDB" id="1113830at2"/>
<evidence type="ECO:0000313" key="8">
    <source>
        <dbReference type="Proteomes" id="UP000448292"/>
    </source>
</evidence>
<dbReference type="CDD" id="cd07986">
    <property type="entry name" value="LPLAT_ACT14924-like"/>
    <property type="match status" value="1"/>
</dbReference>
<evidence type="ECO:0000256" key="2">
    <source>
        <dbReference type="ARBA" id="ARBA00022516"/>
    </source>
</evidence>
<evidence type="ECO:0000313" key="7">
    <source>
        <dbReference type="EMBL" id="TVM19380.1"/>
    </source>
</evidence>
<reference evidence="7 8" key="1">
    <citation type="submission" date="2018-06" db="EMBL/GenBank/DDBJ databases">
        <title>Complete genome of Desulfovibrio indonesiensis P37SLT.</title>
        <authorList>
            <person name="Crispim J.S."/>
            <person name="Vidigal P.M.P."/>
            <person name="Silva L.C.F."/>
            <person name="Laguardia C.N."/>
            <person name="Araujo L.C."/>
            <person name="Dias R.S."/>
            <person name="Sousa M.P."/>
            <person name="Paula S.O."/>
            <person name="Silva C."/>
        </authorList>
    </citation>
    <scope>NUCLEOTIDE SEQUENCE [LARGE SCALE GENOMIC DNA]</scope>
    <source>
        <strain evidence="7 8">P37SLT</strain>
    </source>
</reference>
<feature type="domain" description="Phospholipid/glycerol acyltransferase" evidence="6">
    <location>
        <begin position="101"/>
        <end position="224"/>
    </location>
</feature>
<dbReference type="SUPFAM" id="SSF69593">
    <property type="entry name" value="Glycerol-3-phosphate (1)-acyltransferase"/>
    <property type="match status" value="1"/>
</dbReference>
<evidence type="ECO:0000256" key="3">
    <source>
        <dbReference type="ARBA" id="ARBA00022679"/>
    </source>
</evidence>
<protein>
    <submittedName>
        <fullName evidence="7">Glycerol acyltransferase</fullName>
    </submittedName>
</protein>
<dbReference type="GO" id="GO:0006629">
    <property type="term" value="P:lipid metabolic process"/>
    <property type="evidence" value="ECO:0007669"/>
    <property type="project" value="UniProtKB-KW"/>
</dbReference>